<protein>
    <submittedName>
        <fullName evidence="2">Unannotated protein</fullName>
    </submittedName>
</protein>
<evidence type="ECO:0000256" key="1">
    <source>
        <dbReference type="SAM" id="MobiDB-lite"/>
    </source>
</evidence>
<dbReference type="AlphaFoldDB" id="A0A6J7KT68"/>
<organism evidence="2">
    <name type="scientific">freshwater metagenome</name>
    <dbReference type="NCBI Taxonomy" id="449393"/>
    <lineage>
        <taxon>unclassified sequences</taxon>
        <taxon>metagenomes</taxon>
        <taxon>ecological metagenomes</taxon>
    </lineage>
</organism>
<accession>A0A6J7KT68</accession>
<reference evidence="2" key="1">
    <citation type="submission" date="2020-05" db="EMBL/GenBank/DDBJ databases">
        <authorList>
            <person name="Chiriac C."/>
            <person name="Salcher M."/>
            <person name="Ghai R."/>
            <person name="Kavagutti S V."/>
        </authorList>
    </citation>
    <scope>NUCLEOTIDE SEQUENCE</scope>
</reference>
<dbReference type="EMBL" id="CAFBMK010000428">
    <property type="protein sequence ID" value="CAB4957609.1"/>
    <property type="molecule type" value="Genomic_DNA"/>
</dbReference>
<name>A0A6J7KT68_9ZZZZ</name>
<proteinExistence type="predicted"/>
<feature type="region of interest" description="Disordered" evidence="1">
    <location>
        <begin position="321"/>
        <end position="345"/>
    </location>
</feature>
<evidence type="ECO:0000313" key="2">
    <source>
        <dbReference type="EMBL" id="CAB4957609.1"/>
    </source>
</evidence>
<gene>
    <name evidence="2" type="ORF">UFOPK3564_03859</name>
</gene>
<sequence length="345" mass="33938">MAVAGGATAALLAAASPAAAAGTTAKASGTTTVKLSSSFASAMKRSKVSLSGLSPARRGATAVKLPLSSATIDPEAGAGTLNHSGSLRFRRGKRTLTLKTFRVAVQPTSSNITAGIGSSRVRMFDVDTSGVKIAQGKKRLTLSDLKVTMTAIGASRLNRALGVTRFRSGGALGVATATIDTPAGGGGATASGTTLTSGAATLSLTDEAKGGVAASGGSISTVSPATGSGTGPFVFPITGGALDASKGFAGSATLGGALTLTAQGQTLTLQDPIVDLAGSVITANVNGSRVEAFSLDTSTLRNVRYDGQLVLDAIVVKRAKSGPLSDTSGQPSGVIGTLRLDAKTD</sequence>